<organism evidence="1 2">
    <name type="scientific">Phaeosphaeria nodorum (strain SN15 / ATCC MYA-4574 / FGSC 10173)</name>
    <name type="common">Glume blotch fungus</name>
    <name type="synonym">Parastagonospora nodorum</name>
    <dbReference type="NCBI Taxonomy" id="321614"/>
    <lineage>
        <taxon>Eukaryota</taxon>
        <taxon>Fungi</taxon>
        <taxon>Dikarya</taxon>
        <taxon>Ascomycota</taxon>
        <taxon>Pezizomycotina</taxon>
        <taxon>Dothideomycetes</taxon>
        <taxon>Pleosporomycetidae</taxon>
        <taxon>Pleosporales</taxon>
        <taxon>Pleosporineae</taxon>
        <taxon>Phaeosphaeriaceae</taxon>
        <taxon>Parastagonospora</taxon>
    </lineage>
</organism>
<evidence type="ECO:0000313" key="1">
    <source>
        <dbReference type="EMBL" id="EAT88774.1"/>
    </source>
</evidence>
<gene>
    <name evidence="1" type="ORF">SNOG_03569</name>
</gene>
<evidence type="ECO:0000313" key="2">
    <source>
        <dbReference type="Proteomes" id="UP000001055"/>
    </source>
</evidence>
<dbReference type="InParanoid" id="Q0UXE5"/>
<name>Q0UXE5_PHANO</name>
<dbReference type="EMBL" id="CH445329">
    <property type="protein sequence ID" value="EAT88774.1"/>
    <property type="molecule type" value="Genomic_DNA"/>
</dbReference>
<dbReference type="KEGG" id="pno:SNOG_03569"/>
<dbReference type="Proteomes" id="UP000001055">
    <property type="component" value="Unassembled WGS sequence"/>
</dbReference>
<sequence>MSNRLLSCKGVPKLAYHYDSLSSCEAVQTRLPVRVLLGPTMPHPVNYCVGDWVPHPSFRVALSFHNEDGHVIRRSANNRKQEIGEAAIGLGGASSFGDLGLCGFAEDVPRLGTQEAPY</sequence>
<reference evidence="2" key="1">
    <citation type="journal article" date="2007" name="Plant Cell">
        <title>Dothideomycete-plant interactions illuminated by genome sequencing and EST analysis of the wheat pathogen Stagonospora nodorum.</title>
        <authorList>
            <person name="Hane J.K."/>
            <person name="Lowe R.G."/>
            <person name="Solomon P.S."/>
            <person name="Tan K.C."/>
            <person name="Schoch C.L."/>
            <person name="Spatafora J.W."/>
            <person name="Crous P.W."/>
            <person name="Kodira C."/>
            <person name="Birren B.W."/>
            <person name="Galagan J.E."/>
            <person name="Torriani S.F."/>
            <person name="McDonald B.A."/>
            <person name="Oliver R.P."/>
        </authorList>
    </citation>
    <scope>NUCLEOTIDE SEQUENCE [LARGE SCALE GENOMIC DNA]</scope>
    <source>
        <strain evidence="2">SN15 / ATCC MYA-4574 / FGSC 10173</strain>
    </source>
</reference>
<proteinExistence type="predicted"/>
<protein>
    <submittedName>
        <fullName evidence="1">Uncharacterized protein</fullName>
    </submittedName>
</protein>
<dbReference type="GeneID" id="5970989"/>
<dbReference type="RefSeq" id="XP_001794126.1">
    <property type="nucleotide sequence ID" value="XM_001794074.1"/>
</dbReference>
<dbReference type="AlphaFoldDB" id="Q0UXE5"/>
<accession>Q0UXE5</accession>